<dbReference type="Proteomes" id="UP001558652">
    <property type="component" value="Unassembled WGS sequence"/>
</dbReference>
<organism evidence="3 4">
    <name type="scientific">Ranatra chinensis</name>
    <dbReference type="NCBI Taxonomy" id="642074"/>
    <lineage>
        <taxon>Eukaryota</taxon>
        <taxon>Metazoa</taxon>
        <taxon>Ecdysozoa</taxon>
        <taxon>Arthropoda</taxon>
        <taxon>Hexapoda</taxon>
        <taxon>Insecta</taxon>
        <taxon>Pterygota</taxon>
        <taxon>Neoptera</taxon>
        <taxon>Paraneoptera</taxon>
        <taxon>Hemiptera</taxon>
        <taxon>Heteroptera</taxon>
        <taxon>Panheteroptera</taxon>
        <taxon>Nepomorpha</taxon>
        <taxon>Nepidae</taxon>
        <taxon>Ranatrinae</taxon>
        <taxon>Ranatra</taxon>
    </lineage>
</organism>
<keyword evidence="2" id="KW-0812">Transmembrane</keyword>
<keyword evidence="4" id="KW-1185">Reference proteome</keyword>
<dbReference type="EMBL" id="JBFDAA010000001">
    <property type="protein sequence ID" value="KAL1140998.1"/>
    <property type="molecule type" value="Genomic_DNA"/>
</dbReference>
<evidence type="ECO:0000313" key="4">
    <source>
        <dbReference type="Proteomes" id="UP001558652"/>
    </source>
</evidence>
<sequence length="319" mass="35748">MASKRRNMFHKNKTQETTEEVYVWEECVLGGGKWGSVSAPFLFLPRGQSELLAANNKQFALSPVIGQSRTTEPEIVLKFGDVQRKSTVRNGPSAADTRRPHPGAPGLDPFSSISAEGMPLAAFSISAPTSGTALPLDVAEFEEMRALWCGSASGETETKTFSKKREQLAKKELFLFLLLFVTANMIWQFRLQCSSIISVTRHEKEIVGHEKIYTPLPRPPMLFNTIGIVVYPQQYDTKMFIGGLSWQTSPGRGGLLQSLCTPLYVFRINTLRTKRRALNKRSATDFPHQSRKLFPGVISGRGDLQFLKSVRYYRLGRNL</sequence>
<feature type="region of interest" description="Disordered" evidence="1">
    <location>
        <begin position="87"/>
        <end position="110"/>
    </location>
</feature>
<name>A0ABD0ZFD6_9HEMI</name>
<evidence type="ECO:0000256" key="1">
    <source>
        <dbReference type="SAM" id="MobiDB-lite"/>
    </source>
</evidence>
<comment type="caution">
    <text evidence="3">The sequence shown here is derived from an EMBL/GenBank/DDBJ whole genome shotgun (WGS) entry which is preliminary data.</text>
</comment>
<keyword evidence="2" id="KW-0472">Membrane</keyword>
<dbReference type="AlphaFoldDB" id="A0ABD0ZFD6"/>
<accession>A0ABD0ZFD6</accession>
<feature type="transmembrane region" description="Helical" evidence="2">
    <location>
        <begin position="173"/>
        <end position="191"/>
    </location>
</feature>
<protein>
    <submittedName>
        <fullName evidence="3">Uncharacterized protein</fullName>
    </submittedName>
</protein>
<evidence type="ECO:0000313" key="3">
    <source>
        <dbReference type="EMBL" id="KAL1140998.1"/>
    </source>
</evidence>
<reference evidence="3 4" key="1">
    <citation type="submission" date="2024-07" db="EMBL/GenBank/DDBJ databases">
        <title>Chromosome-level genome assembly of the water stick insect Ranatra chinensis (Heteroptera: Nepidae).</title>
        <authorList>
            <person name="Liu X."/>
        </authorList>
    </citation>
    <scope>NUCLEOTIDE SEQUENCE [LARGE SCALE GENOMIC DNA]</scope>
    <source>
        <strain evidence="3">Cailab_2021Rc</strain>
        <tissue evidence="3">Muscle</tissue>
    </source>
</reference>
<evidence type="ECO:0000256" key="2">
    <source>
        <dbReference type="SAM" id="Phobius"/>
    </source>
</evidence>
<proteinExistence type="predicted"/>
<keyword evidence="2" id="KW-1133">Transmembrane helix</keyword>
<gene>
    <name evidence="3" type="ORF">AAG570_000924</name>
</gene>